<comment type="caution">
    <text evidence="2">The sequence shown here is derived from an EMBL/GenBank/DDBJ whole genome shotgun (WGS) entry which is preliminary data.</text>
</comment>
<feature type="compositionally biased region" description="Basic and acidic residues" evidence="1">
    <location>
        <begin position="25"/>
        <end position="52"/>
    </location>
</feature>
<dbReference type="AlphaFoldDB" id="A0A8H7HMF9"/>
<sequence length="246" mass="27340">MALPLSFLPKKQADHNLKKKQPKACAERHYNKDKDDKDNKDNKDNKNKELDLLPKPTPAQHQCANKVVAQETACNKTFRNLKGKAGAKPTAASKPGKKGKELGASLEASRSSSCCHKEAKGNSDKDESQDEDNKQRVTKHSVIESSPKPKPVETTNKKSTMLQVNTREHKVNRKGKHKQPMKVCQMQHNNHKDEELPPLPPCITHNLSSAKHNCLMDEPQVGPSKSTIEAVHTTQIESEQLVNTVG</sequence>
<evidence type="ECO:0000256" key="1">
    <source>
        <dbReference type="SAM" id="MobiDB-lite"/>
    </source>
</evidence>
<proteinExistence type="predicted"/>
<gene>
    <name evidence="2" type="ORF">RHS03_06573</name>
</gene>
<feature type="compositionally biased region" description="Basic and acidic residues" evidence="1">
    <location>
        <begin position="115"/>
        <end position="135"/>
    </location>
</feature>
<evidence type="ECO:0000313" key="2">
    <source>
        <dbReference type="EMBL" id="KAF8701073.1"/>
    </source>
</evidence>
<feature type="region of interest" description="Disordered" evidence="1">
    <location>
        <begin position="1"/>
        <end position="64"/>
    </location>
</feature>
<organism evidence="2 3">
    <name type="scientific">Rhizoctonia solani</name>
    <dbReference type="NCBI Taxonomy" id="456999"/>
    <lineage>
        <taxon>Eukaryota</taxon>
        <taxon>Fungi</taxon>
        <taxon>Dikarya</taxon>
        <taxon>Basidiomycota</taxon>
        <taxon>Agaricomycotina</taxon>
        <taxon>Agaricomycetes</taxon>
        <taxon>Cantharellales</taxon>
        <taxon>Ceratobasidiaceae</taxon>
        <taxon>Rhizoctonia</taxon>
    </lineage>
</organism>
<evidence type="ECO:0000313" key="3">
    <source>
        <dbReference type="Proteomes" id="UP000602905"/>
    </source>
</evidence>
<reference evidence="2" key="1">
    <citation type="submission" date="2020-09" db="EMBL/GenBank/DDBJ databases">
        <title>Comparative genome analyses of four rice-infecting Rhizoctonia solani isolates reveal extensive enrichment of homogalacturonan modification genes.</title>
        <authorList>
            <person name="Lee D.-Y."/>
            <person name="Jeon J."/>
            <person name="Kim K.-T."/>
            <person name="Cheong K."/>
            <person name="Song H."/>
            <person name="Choi G."/>
            <person name="Ko J."/>
            <person name="Opiyo S.O."/>
            <person name="Zuo S."/>
            <person name="Madhav S."/>
            <person name="Lee Y.-H."/>
            <person name="Wang G.-L."/>
        </authorList>
    </citation>
    <scope>NUCLEOTIDE SEQUENCE</scope>
    <source>
        <strain evidence="2">AG1-IA WGL</strain>
    </source>
</reference>
<dbReference type="Proteomes" id="UP000602905">
    <property type="component" value="Unassembled WGS sequence"/>
</dbReference>
<feature type="region of interest" description="Disordered" evidence="1">
    <location>
        <begin position="77"/>
        <end position="182"/>
    </location>
</feature>
<protein>
    <submittedName>
        <fullName evidence="2">Uncharacterized protein</fullName>
    </submittedName>
</protein>
<accession>A0A8H7HMF9</accession>
<dbReference type="EMBL" id="JACYCD010000195">
    <property type="protein sequence ID" value="KAF8701073.1"/>
    <property type="molecule type" value="Genomic_DNA"/>
</dbReference>
<feature type="non-terminal residue" evidence="2">
    <location>
        <position position="246"/>
    </location>
</feature>
<feature type="compositionally biased region" description="Basic residues" evidence="1">
    <location>
        <begin position="170"/>
        <end position="180"/>
    </location>
</feature>
<name>A0A8H7HMF9_9AGAM</name>
<feature type="compositionally biased region" description="Polar residues" evidence="1">
    <location>
        <begin position="153"/>
        <end position="165"/>
    </location>
</feature>